<feature type="region of interest" description="Disordered" evidence="1">
    <location>
        <begin position="52"/>
        <end position="82"/>
    </location>
</feature>
<gene>
    <name evidence="2" type="ORF">ARMSODRAFT_980783</name>
</gene>
<keyword evidence="3" id="KW-1185">Reference proteome</keyword>
<name>A0A2H3AU84_9AGAR</name>
<feature type="compositionally biased region" description="Low complexity" evidence="1">
    <location>
        <begin position="53"/>
        <end position="62"/>
    </location>
</feature>
<evidence type="ECO:0000313" key="2">
    <source>
        <dbReference type="EMBL" id="PBK62319.1"/>
    </source>
</evidence>
<accession>A0A2H3AU84</accession>
<dbReference type="AlphaFoldDB" id="A0A2H3AU84"/>
<sequence>MDPVFEHHSQGGLIDRRMPSMRDVVALLWCVCTERQTHVVVFEISGQRRRGAEAAGASSSAQRVEETKYRKSDGLDSESPRYREEYKTDEYNTEKDDYFEIRYACMRRERFGRINVVRPTIQFQMTPLSLHFQMFQRTKDYIIASKPGLAEHDSIAAARCYHELEQEAYGNHAFPMPRHRGEGGTDTSTIWGQFLLRVVFLIMINDSKHVYIPTSIISSRAAGQLPIKEIPWGYPTYTVLGPGGQDGTVGLKNISSINGVVELSKVHKWGFRQGEMAQRRARVPELMSLALLLLSDCDTLYSGQETWSFSSDLLYGSNFEDHHVTLKDKTWDKHFVNAIEAISIVEIRLVAGSNTSPIKAVAHLVIRLIKAHTFMPLSSLLILARDEKIRDDQSPMKRYFWSTIITGWPEFGTRAFKVGLDSASIEMAPSMTCVLVERATRREDERNLRGDVPVCHGV</sequence>
<feature type="compositionally biased region" description="Basic and acidic residues" evidence="1">
    <location>
        <begin position="63"/>
        <end position="82"/>
    </location>
</feature>
<organism evidence="2 3">
    <name type="scientific">Armillaria solidipes</name>
    <dbReference type="NCBI Taxonomy" id="1076256"/>
    <lineage>
        <taxon>Eukaryota</taxon>
        <taxon>Fungi</taxon>
        <taxon>Dikarya</taxon>
        <taxon>Basidiomycota</taxon>
        <taxon>Agaricomycotina</taxon>
        <taxon>Agaricomycetes</taxon>
        <taxon>Agaricomycetidae</taxon>
        <taxon>Agaricales</taxon>
        <taxon>Marasmiineae</taxon>
        <taxon>Physalacriaceae</taxon>
        <taxon>Armillaria</taxon>
    </lineage>
</organism>
<evidence type="ECO:0000256" key="1">
    <source>
        <dbReference type="SAM" id="MobiDB-lite"/>
    </source>
</evidence>
<dbReference type="Proteomes" id="UP000218334">
    <property type="component" value="Unassembled WGS sequence"/>
</dbReference>
<evidence type="ECO:0000313" key="3">
    <source>
        <dbReference type="Proteomes" id="UP000218334"/>
    </source>
</evidence>
<reference evidence="3" key="1">
    <citation type="journal article" date="2017" name="Nat. Ecol. Evol.">
        <title>Genome expansion and lineage-specific genetic innovations in the forest pathogenic fungi Armillaria.</title>
        <authorList>
            <person name="Sipos G."/>
            <person name="Prasanna A.N."/>
            <person name="Walter M.C."/>
            <person name="O'Connor E."/>
            <person name="Balint B."/>
            <person name="Krizsan K."/>
            <person name="Kiss B."/>
            <person name="Hess J."/>
            <person name="Varga T."/>
            <person name="Slot J."/>
            <person name="Riley R."/>
            <person name="Boka B."/>
            <person name="Rigling D."/>
            <person name="Barry K."/>
            <person name="Lee J."/>
            <person name="Mihaltcheva S."/>
            <person name="LaButti K."/>
            <person name="Lipzen A."/>
            <person name="Waldron R."/>
            <person name="Moloney N.M."/>
            <person name="Sperisen C."/>
            <person name="Kredics L."/>
            <person name="Vagvoelgyi C."/>
            <person name="Patrignani A."/>
            <person name="Fitzpatrick D."/>
            <person name="Nagy I."/>
            <person name="Doyle S."/>
            <person name="Anderson J.B."/>
            <person name="Grigoriev I.V."/>
            <person name="Gueldener U."/>
            <person name="Muensterkoetter M."/>
            <person name="Nagy L.G."/>
        </authorList>
    </citation>
    <scope>NUCLEOTIDE SEQUENCE [LARGE SCALE GENOMIC DNA]</scope>
    <source>
        <strain evidence="3">28-4</strain>
    </source>
</reference>
<dbReference type="EMBL" id="KZ293467">
    <property type="protein sequence ID" value="PBK62319.1"/>
    <property type="molecule type" value="Genomic_DNA"/>
</dbReference>
<protein>
    <submittedName>
        <fullName evidence="2">Uncharacterized protein</fullName>
    </submittedName>
</protein>
<proteinExistence type="predicted"/>